<name>A0ABQ7QBM0_PLUXY</name>
<dbReference type="EMBL" id="JAHIBW010000017">
    <property type="protein sequence ID" value="KAG7302529.1"/>
    <property type="molecule type" value="Genomic_DNA"/>
</dbReference>
<protein>
    <submittedName>
        <fullName evidence="3">Uncharacterized protein</fullName>
    </submittedName>
</protein>
<evidence type="ECO:0000256" key="2">
    <source>
        <dbReference type="SAM" id="SignalP"/>
    </source>
</evidence>
<evidence type="ECO:0000313" key="4">
    <source>
        <dbReference type="Proteomes" id="UP000823941"/>
    </source>
</evidence>
<accession>A0ABQ7QBM0</accession>
<feature type="chain" id="PRO_5045199095" evidence="2">
    <location>
        <begin position="19"/>
        <end position="219"/>
    </location>
</feature>
<evidence type="ECO:0000313" key="3">
    <source>
        <dbReference type="EMBL" id="KAG7302529.1"/>
    </source>
</evidence>
<feature type="signal peptide" evidence="2">
    <location>
        <begin position="1"/>
        <end position="18"/>
    </location>
</feature>
<organism evidence="3 4">
    <name type="scientific">Plutella xylostella</name>
    <name type="common">Diamondback moth</name>
    <name type="synonym">Plutella maculipennis</name>
    <dbReference type="NCBI Taxonomy" id="51655"/>
    <lineage>
        <taxon>Eukaryota</taxon>
        <taxon>Metazoa</taxon>
        <taxon>Ecdysozoa</taxon>
        <taxon>Arthropoda</taxon>
        <taxon>Hexapoda</taxon>
        <taxon>Insecta</taxon>
        <taxon>Pterygota</taxon>
        <taxon>Neoptera</taxon>
        <taxon>Endopterygota</taxon>
        <taxon>Lepidoptera</taxon>
        <taxon>Glossata</taxon>
        <taxon>Ditrysia</taxon>
        <taxon>Yponomeutoidea</taxon>
        <taxon>Plutellidae</taxon>
        <taxon>Plutella</taxon>
    </lineage>
</organism>
<gene>
    <name evidence="3" type="ORF">JYU34_012447</name>
</gene>
<evidence type="ECO:0000256" key="1">
    <source>
        <dbReference type="SAM" id="MobiDB-lite"/>
    </source>
</evidence>
<sequence length="219" mass="24747">MYRVLWFFYLVVSPVVLGSWSDDEVQAQRAPPRSRFHVSKRHMVQGSMRAPGQKRPLSREGRKKPSGHLTPLEEDDMDNEEVVSVAINPPPVRRIDKIARKPARLDKQKPTNQDTAVASSSAAAELLKNVLIQLGKEFMLKQTDENFVFGQYVSGTMRNMTTNMRIKMQHDILDLIVKYQKARFGLGNETVATAVTVKVDKKANDTDELDFSSLSKFVG</sequence>
<dbReference type="Proteomes" id="UP000823941">
    <property type="component" value="Chromosome 17"/>
</dbReference>
<keyword evidence="2" id="KW-0732">Signal</keyword>
<comment type="caution">
    <text evidence="3">The sequence shown here is derived from an EMBL/GenBank/DDBJ whole genome shotgun (WGS) entry which is preliminary data.</text>
</comment>
<reference evidence="3 4" key="1">
    <citation type="submission" date="2021-06" db="EMBL/GenBank/DDBJ databases">
        <title>A haploid diamondback moth (Plutella xylostella L.) genome assembly resolves 31 chromosomes and identifies a diamide resistance mutation.</title>
        <authorList>
            <person name="Ward C.M."/>
            <person name="Perry K.D."/>
            <person name="Baker G."/>
            <person name="Powis K."/>
            <person name="Heckel D.G."/>
            <person name="Baxter S.W."/>
        </authorList>
    </citation>
    <scope>NUCLEOTIDE SEQUENCE [LARGE SCALE GENOMIC DNA]</scope>
    <source>
        <strain evidence="3 4">LV</strain>
        <tissue evidence="3">Single pupa</tissue>
    </source>
</reference>
<keyword evidence="4" id="KW-1185">Reference proteome</keyword>
<feature type="compositionally biased region" description="Basic residues" evidence="1">
    <location>
        <begin position="32"/>
        <end position="43"/>
    </location>
</feature>
<proteinExistence type="predicted"/>
<feature type="region of interest" description="Disordered" evidence="1">
    <location>
        <begin position="23"/>
        <end position="79"/>
    </location>
</feature>